<keyword evidence="3" id="KW-1003">Cell membrane</keyword>
<dbReference type="OrthoDB" id="6500128at2759"/>
<evidence type="ECO:0000256" key="4">
    <source>
        <dbReference type="ARBA" id="ARBA00022692"/>
    </source>
</evidence>
<dbReference type="Pfam" id="PF00005">
    <property type="entry name" value="ABC_tran"/>
    <property type="match status" value="1"/>
</dbReference>
<evidence type="ECO:0000313" key="13">
    <source>
        <dbReference type="EMBL" id="PSR78153.1"/>
    </source>
</evidence>
<accession>A0A2T2ZW13</accession>
<evidence type="ECO:0000256" key="7">
    <source>
        <dbReference type="ARBA" id="ARBA00022989"/>
    </source>
</evidence>
<feature type="domain" description="ABC transmembrane type-1" evidence="12">
    <location>
        <begin position="264"/>
        <end position="546"/>
    </location>
</feature>
<feature type="transmembrane region" description="Helical" evidence="10">
    <location>
        <begin position="98"/>
        <end position="117"/>
    </location>
</feature>
<dbReference type="InterPro" id="IPR017871">
    <property type="entry name" value="ABC_transporter-like_CS"/>
</dbReference>
<name>A0A2T2ZW13_9PEZI</name>
<feature type="transmembrane region" description="Helical" evidence="10">
    <location>
        <begin position="402"/>
        <end position="422"/>
    </location>
</feature>
<dbReference type="SMART" id="SM00382">
    <property type="entry name" value="AAA"/>
    <property type="match status" value="1"/>
</dbReference>
<feature type="domain" description="ABC transporter" evidence="11">
    <location>
        <begin position="580"/>
        <end position="773"/>
    </location>
</feature>
<dbReference type="GO" id="GO:0005886">
    <property type="term" value="C:plasma membrane"/>
    <property type="evidence" value="ECO:0007669"/>
    <property type="project" value="UniProtKB-SubCell"/>
</dbReference>
<dbReference type="GO" id="GO:0140359">
    <property type="term" value="F:ABC-type transporter activity"/>
    <property type="evidence" value="ECO:0007669"/>
    <property type="project" value="InterPro"/>
</dbReference>
<dbReference type="FunFam" id="3.40.50.300:FF:000221">
    <property type="entry name" value="Multidrug ABC transporter ATP-binding protein"/>
    <property type="match status" value="1"/>
</dbReference>
<dbReference type="STRING" id="2025994.A0A2T2ZW13"/>
<evidence type="ECO:0000256" key="6">
    <source>
        <dbReference type="ARBA" id="ARBA00022840"/>
    </source>
</evidence>
<evidence type="ECO:0000256" key="8">
    <source>
        <dbReference type="ARBA" id="ARBA00023136"/>
    </source>
</evidence>
<dbReference type="CDD" id="cd18583">
    <property type="entry name" value="ABC_6TM_HMT1"/>
    <property type="match status" value="1"/>
</dbReference>
<feature type="transmembrane region" description="Helical" evidence="10">
    <location>
        <begin position="168"/>
        <end position="189"/>
    </location>
</feature>
<protein>
    <submittedName>
        <fullName evidence="13">ABC transporter</fullName>
    </submittedName>
</protein>
<evidence type="ECO:0000256" key="10">
    <source>
        <dbReference type="SAM" id="Phobius"/>
    </source>
</evidence>
<dbReference type="SUPFAM" id="SSF90123">
    <property type="entry name" value="ABC transporter transmembrane region"/>
    <property type="match status" value="1"/>
</dbReference>
<dbReference type="InterPro" id="IPR027417">
    <property type="entry name" value="P-loop_NTPase"/>
</dbReference>
<evidence type="ECO:0000256" key="1">
    <source>
        <dbReference type="ARBA" id="ARBA00004651"/>
    </source>
</evidence>
<dbReference type="GO" id="GO:0016887">
    <property type="term" value="F:ATP hydrolysis activity"/>
    <property type="evidence" value="ECO:0007669"/>
    <property type="project" value="InterPro"/>
</dbReference>
<comment type="subcellular location">
    <subcellularLocation>
        <location evidence="1">Cell membrane</location>
        <topology evidence="1">Multi-pass membrane protein</topology>
    </subcellularLocation>
</comment>
<feature type="region of interest" description="Disordered" evidence="9">
    <location>
        <begin position="212"/>
        <end position="231"/>
    </location>
</feature>
<evidence type="ECO:0000256" key="5">
    <source>
        <dbReference type="ARBA" id="ARBA00022741"/>
    </source>
</evidence>
<dbReference type="InterPro" id="IPR039421">
    <property type="entry name" value="Type_1_exporter"/>
</dbReference>
<dbReference type="InterPro" id="IPR011527">
    <property type="entry name" value="ABC1_TM_dom"/>
</dbReference>
<dbReference type="InterPro" id="IPR003593">
    <property type="entry name" value="AAA+_ATPase"/>
</dbReference>
<evidence type="ECO:0000256" key="9">
    <source>
        <dbReference type="SAM" id="MobiDB-lite"/>
    </source>
</evidence>
<dbReference type="InterPro" id="IPR003439">
    <property type="entry name" value="ABC_transporter-like_ATP-bd"/>
</dbReference>
<feature type="transmembrane region" description="Helical" evidence="10">
    <location>
        <begin position="377"/>
        <end position="396"/>
    </location>
</feature>
<dbReference type="InParanoid" id="A0A2T2ZW13"/>
<feature type="transmembrane region" description="Helical" evidence="10">
    <location>
        <begin position="129"/>
        <end position="148"/>
    </location>
</feature>
<dbReference type="Pfam" id="PF00664">
    <property type="entry name" value="ABC_membrane"/>
    <property type="match status" value="1"/>
</dbReference>
<dbReference type="PANTHER" id="PTHR24221:SF651">
    <property type="entry name" value="HEAVY METAL TOLERANCE PROTEIN"/>
    <property type="match status" value="1"/>
</dbReference>
<dbReference type="Proteomes" id="UP000241462">
    <property type="component" value="Unassembled WGS sequence"/>
</dbReference>
<dbReference type="PANTHER" id="PTHR24221">
    <property type="entry name" value="ATP-BINDING CASSETTE SUB-FAMILY B"/>
    <property type="match status" value="1"/>
</dbReference>
<dbReference type="Gene3D" id="3.40.50.300">
    <property type="entry name" value="P-loop containing nucleotide triphosphate hydrolases"/>
    <property type="match status" value="1"/>
</dbReference>
<dbReference type="AlphaFoldDB" id="A0A2T2ZW13"/>
<sequence>MAGTQQGLEVAFYLYPCGLFVTLFVSQAVYYYRERVGKPTANSDAASENETNGIRRFYSILIRVLQALLSALFLPSIILVLRDAATGPDDNGGSVFPFSAYLASHVAALLYFLAGLLPDPDGPWSPTASNCHAWITGIILEAVIAAVFKTQQRSIDVPSHLLDQLFALSIARAAVLLIMVAALASRAYALKSAAVKSTDDERQSLLENGQGPAAHYDGSAPNGRSAPAKPKDPKVSWFDYFAGFRVLFPYLWPKDSHLYQAIVVFCVILSLAQRIVNVMVPQQLGVLVESLGYGRIPYKEIVLYVVYRFLQGNSGAIGAARSVLWIPVSQSLFRRLSCAAFEHVLGLSLDFHLSKKIGEVTSALSRGAAMNTFLENFVFQVFPMIFDIFIAGVLFFVKYDAFYTIIVFFIMWSYIFLTIYMAKWRGRQRRDMAMKSREMDAVKTDAIMAYETVQHNCAVGPETQRFQSQVMVYQNAERLVMWSLNALNLTQSSIFSLGTALLVGVSAYKISTGKQTVPEFVSLIVYFTQLQGPLNFFGTYYTMLQNNLIEAERMLDLFKETSGIVEKPDAITLPDPRGEVEFKNVQFSYQGKSQDPAIGGISFKVAPGTKTAIVGESGSGKSTCLKLLFRFYDVNEGSISVDGHDLRDLKLDSLRKSIGVVPQDTVLFNATIMYNLLHAKADATPADVYEACKAANIHERIMSFPEGYETKVGERGLKLSGGERQRIAIARAILKDSRILLLDEATASLDSHTERLIQDALERVTAGRTTITIA</sequence>
<dbReference type="GO" id="GO:0005524">
    <property type="term" value="F:ATP binding"/>
    <property type="evidence" value="ECO:0007669"/>
    <property type="project" value="UniProtKB-KW"/>
</dbReference>
<keyword evidence="8 10" id="KW-0472">Membrane</keyword>
<evidence type="ECO:0000256" key="3">
    <source>
        <dbReference type="ARBA" id="ARBA00022475"/>
    </source>
</evidence>
<reference evidence="13 14" key="1">
    <citation type="journal article" date="2018" name="Mycol. Prog.">
        <title>Coniella lustricola, a new species from submerged detritus.</title>
        <authorList>
            <person name="Raudabaugh D.B."/>
            <person name="Iturriaga T."/>
            <person name="Carver A."/>
            <person name="Mondo S."/>
            <person name="Pangilinan J."/>
            <person name="Lipzen A."/>
            <person name="He G."/>
            <person name="Amirebrahimi M."/>
            <person name="Grigoriev I.V."/>
            <person name="Miller A.N."/>
        </authorList>
    </citation>
    <scope>NUCLEOTIDE SEQUENCE [LARGE SCALE GENOMIC DNA]</scope>
    <source>
        <strain evidence="13 14">B22-T-1</strain>
    </source>
</reference>
<keyword evidence="14" id="KW-1185">Reference proteome</keyword>
<dbReference type="PROSITE" id="PS50929">
    <property type="entry name" value="ABC_TM1F"/>
    <property type="match status" value="1"/>
</dbReference>
<dbReference type="InterPro" id="IPR036640">
    <property type="entry name" value="ABC1_TM_sf"/>
</dbReference>
<dbReference type="SUPFAM" id="SSF52540">
    <property type="entry name" value="P-loop containing nucleoside triphosphate hydrolases"/>
    <property type="match status" value="1"/>
</dbReference>
<dbReference type="EMBL" id="KZ678618">
    <property type="protein sequence ID" value="PSR78153.1"/>
    <property type="molecule type" value="Genomic_DNA"/>
</dbReference>
<keyword evidence="4 10" id="KW-0812">Transmembrane</keyword>
<keyword evidence="5" id="KW-0547">Nucleotide-binding</keyword>
<organism evidence="13 14">
    <name type="scientific">Coniella lustricola</name>
    <dbReference type="NCBI Taxonomy" id="2025994"/>
    <lineage>
        <taxon>Eukaryota</taxon>
        <taxon>Fungi</taxon>
        <taxon>Dikarya</taxon>
        <taxon>Ascomycota</taxon>
        <taxon>Pezizomycotina</taxon>
        <taxon>Sordariomycetes</taxon>
        <taxon>Sordariomycetidae</taxon>
        <taxon>Diaporthales</taxon>
        <taxon>Schizoparmaceae</taxon>
        <taxon>Coniella</taxon>
    </lineage>
</organism>
<proteinExistence type="predicted"/>
<keyword evidence="6" id="KW-0067">ATP-binding</keyword>
<keyword evidence="2" id="KW-0813">Transport</keyword>
<evidence type="ECO:0000259" key="12">
    <source>
        <dbReference type="PROSITE" id="PS50929"/>
    </source>
</evidence>
<dbReference type="Gene3D" id="1.20.1560.10">
    <property type="entry name" value="ABC transporter type 1, transmembrane domain"/>
    <property type="match status" value="1"/>
</dbReference>
<keyword evidence="7 10" id="KW-1133">Transmembrane helix</keyword>
<feature type="transmembrane region" description="Helical" evidence="10">
    <location>
        <begin position="60"/>
        <end position="78"/>
    </location>
</feature>
<evidence type="ECO:0000256" key="2">
    <source>
        <dbReference type="ARBA" id="ARBA00022448"/>
    </source>
</evidence>
<evidence type="ECO:0000259" key="11">
    <source>
        <dbReference type="PROSITE" id="PS50893"/>
    </source>
</evidence>
<dbReference type="PROSITE" id="PS50893">
    <property type="entry name" value="ABC_TRANSPORTER_2"/>
    <property type="match status" value="1"/>
</dbReference>
<gene>
    <name evidence="13" type="ORF">BD289DRAFT_444289</name>
</gene>
<dbReference type="PROSITE" id="PS00211">
    <property type="entry name" value="ABC_TRANSPORTER_1"/>
    <property type="match status" value="1"/>
</dbReference>
<evidence type="ECO:0000313" key="14">
    <source>
        <dbReference type="Proteomes" id="UP000241462"/>
    </source>
</evidence>
<feature type="transmembrane region" description="Helical" evidence="10">
    <location>
        <begin position="12"/>
        <end position="32"/>
    </location>
</feature>
<dbReference type="GO" id="GO:0005774">
    <property type="term" value="C:vacuolar membrane"/>
    <property type="evidence" value="ECO:0007669"/>
    <property type="project" value="TreeGrafter"/>
</dbReference>